<proteinExistence type="inferred from homology"/>
<dbReference type="Gene3D" id="2.30.42.10">
    <property type="match status" value="1"/>
</dbReference>
<dbReference type="InterPro" id="IPR043504">
    <property type="entry name" value="Peptidase_S1_PA_chymotrypsin"/>
</dbReference>
<accession>A0ABV9GQU3</accession>
<dbReference type="InterPro" id="IPR036034">
    <property type="entry name" value="PDZ_sf"/>
</dbReference>
<dbReference type="GO" id="GO:0006508">
    <property type="term" value="P:proteolysis"/>
    <property type="evidence" value="ECO:0007669"/>
    <property type="project" value="UniProtKB-KW"/>
</dbReference>
<keyword evidence="5" id="KW-0812">Transmembrane</keyword>
<comment type="similarity">
    <text evidence="1">Belongs to the peptidase S1C family.</text>
</comment>
<dbReference type="GO" id="GO:0008233">
    <property type="term" value="F:peptidase activity"/>
    <property type="evidence" value="ECO:0007669"/>
    <property type="project" value="UniProtKB-KW"/>
</dbReference>
<protein>
    <submittedName>
        <fullName evidence="7">S1C family serine protease</fullName>
        <ecNumber evidence="7">3.4.21.-</ecNumber>
    </submittedName>
</protein>
<reference evidence="8" key="1">
    <citation type="journal article" date="2019" name="Int. J. Syst. Evol. Microbiol.">
        <title>The Global Catalogue of Microorganisms (GCM) 10K type strain sequencing project: providing services to taxonomists for standard genome sequencing and annotation.</title>
        <authorList>
            <consortium name="The Broad Institute Genomics Platform"/>
            <consortium name="The Broad Institute Genome Sequencing Center for Infectious Disease"/>
            <person name="Wu L."/>
            <person name="Ma J."/>
        </authorList>
    </citation>
    <scope>NUCLEOTIDE SEQUENCE [LARGE SCALE GENOMIC DNA]</scope>
    <source>
        <strain evidence="8">CGMCC 1.16306</strain>
    </source>
</reference>
<dbReference type="InterPro" id="IPR001940">
    <property type="entry name" value="Peptidase_S1C"/>
</dbReference>
<dbReference type="RefSeq" id="WP_376846766.1">
    <property type="nucleotide sequence ID" value="NZ_JBHSFW010000011.1"/>
</dbReference>
<evidence type="ECO:0000256" key="1">
    <source>
        <dbReference type="ARBA" id="ARBA00010541"/>
    </source>
</evidence>
<evidence type="ECO:0000256" key="4">
    <source>
        <dbReference type="ARBA" id="ARBA00022825"/>
    </source>
</evidence>
<dbReference type="Gene3D" id="2.40.10.10">
    <property type="entry name" value="Trypsin-like serine proteases"/>
    <property type="match status" value="2"/>
</dbReference>
<organism evidence="7 8">
    <name type="scientific">Camelliibacillus cellulosilyticus</name>
    <dbReference type="NCBI Taxonomy" id="2174486"/>
    <lineage>
        <taxon>Bacteria</taxon>
        <taxon>Bacillati</taxon>
        <taxon>Bacillota</taxon>
        <taxon>Bacilli</taxon>
        <taxon>Bacillales</taxon>
        <taxon>Sporolactobacillaceae</taxon>
        <taxon>Camelliibacillus</taxon>
    </lineage>
</organism>
<dbReference type="SUPFAM" id="SSF50494">
    <property type="entry name" value="Trypsin-like serine proteases"/>
    <property type="match status" value="1"/>
</dbReference>
<dbReference type="PRINTS" id="PR00834">
    <property type="entry name" value="PROTEASES2C"/>
</dbReference>
<sequence>MGYYDDHYTNPEPPRRSGGRRGGWFWSGLLGAIIGIIVFFVLSPFLESQGWLPNYGNNATGGGGTTVTGPTSTKKVNVDVTTAVTQAVDQVSPAVVAVINMQKADFFDNKYTEAGIGSGIIYKKSGKYAYVVTNNHVVEGASRLEVRFDNETKVEAKLLGRDSLYDLAVLQIPSDKVKVVAQFGNSSKLKRGEPVIAIGNPLGFSGSVTEGIVSSTNRSIQRQVKTDGGQVQYNAEVLQTDAAINPGNSGGALVNIEGQVVGINSEKIAEQDVEGIGFAIPINVAKPVIAQLESTGKVERPFIGVSFVGLDELPAQALRQLNVPNNVKAGLVVTQVSSGSPGQRAGMQEGDIITEVNGHKIEDTAGFSTYLYSNLKVGQTVDVKVVRNGKVTTLKLKLGGKTFS</sequence>
<keyword evidence="2 7" id="KW-0645">Protease</keyword>
<keyword evidence="4" id="KW-0720">Serine protease</keyword>
<evidence type="ECO:0000313" key="7">
    <source>
        <dbReference type="EMBL" id="MFC4619671.1"/>
    </source>
</evidence>
<comment type="caution">
    <text evidence="7">The sequence shown here is derived from an EMBL/GenBank/DDBJ whole genome shotgun (WGS) entry which is preliminary data.</text>
</comment>
<dbReference type="PROSITE" id="PS50106">
    <property type="entry name" value="PDZ"/>
    <property type="match status" value="1"/>
</dbReference>
<dbReference type="Proteomes" id="UP001596022">
    <property type="component" value="Unassembled WGS sequence"/>
</dbReference>
<dbReference type="SUPFAM" id="SSF50156">
    <property type="entry name" value="PDZ domain-like"/>
    <property type="match status" value="1"/>
</dbReference>
<dbReference type="PANTHER" id="PTHR22939">
    <property type="entry name" value="SERINE PROTEASE FAMILY S1C HTRA-RELATED"/>
    <property type="match status" value="1"/>
</dbReference>
<keyword evidence="3 7" id="KW-0378">Hydrolase</keyword>
<feature type="domain" description="PDZ" evidence="6">
    <location>
        <begin position="289"/>
        <end position="363"/>
    </location>
</feature>
<dbReference type="InterPro" id="IPR001478">
    <property type="entry name" value="PDZ"/>
</dbReference>
<dbReference type="PANTHER" id="PTHR22939:SF129">
    <property type="entry name" value="SERINE PROTEASE HTRA2, MITOCHONDRIAL"/>
    <property type="match status" value="1"/>
</dbReference>
<dbReference type="EMBL" id="JBHSFW010000011">
    <property type="protein sequence ID" value="MFC4619671.1"/>
    <property type="molecule type" value="Genomic_DNA"/>
</dbReference>
<evidence type="ECO:0000256" key="3">
    <source>
        <dbReference type="ARBA" id="ARBA00022801"/>
    </source>
</evidence>
<dbReference type="Pfam" id="PF13365">
    <property type="entry name" value="Trypsin_2"/>
    <property type="match status" value="1"/>
</dbReference>
<dbReference type="EC" id="3.4.21.-" evidence="7"/>
<dbReference type="CDD" id="cd06781">
    <property type="entry name" value="cpPDZ_BsHtra-like"/>
    <property type="match status" value="1"/>
</dbReference>
<evidence type="ECO:0000313" key="8">
    <source>
        <dbReference type="Proteomes" id="UP001596022"/>
    </source>
</evidence>
<keyword evidence="8" id="KW-1185">Reference proteome</keyword>
<keyword evidence="5" id="KW-0472">Membrane</keyword>
<keyword evidence="5" id="KW-1133">Transmembrane helix</keyword>
<evidence type="ECO:0000256" key="2">
    <source>
        <dbReference type="ARBA" id="ARBA00022670"/>
    </source>
</evidence>
<name>A0ABV9GQU3_9BACL</name>
<dbReference type="InterPro" id="IPR009003">
    <property type="entry name" value="Peptidase_S1_PA"/>
</dbReference>
<evidence type="ECO:0000256" key="5">
    <source>
        <dbReference type="SAM" id="Phobius"/>
    </source>
</evidence>
<feature type="transmembrane region" description="Helical" evidence="5">
    <location>
        <begin position="24"/>
        <end position="46"/>
    </location>
</feature>
<evidence type="ECO:0000259" key="6">
    <source>
        <dbReference type="PROSITE" id="PS50106"/>
    </source>
</evidence>
<dbReference type="Pfam" id="PF13180">
    <property type="entry name" value="PDZ_2"/>
    <property type="match status" value="1"/>
</dbReference>
<gene>
    <name evidence="7" type="ORF">ACFO4N_13195</name>
</gene>
<dbReference type="SMART" id="SM00228">
    <property type="entry name" value="PDZ"/>
    <property type="match status" value="1"/>
</dbReference>